<dbReference type="FunFam" id="2.60.40.60:FF:000012">
    <property type="entry name" value="Cadherin 24"/>
    <property type="match status" value="1"/>
</dbReference>
<dbReference type="GO" id="GO:0007155">
    <property type="term" value="P:cell adhesion"/>
    <property type="evidence" value="ECO:0007669"/>
    <property type="project" value="UniProtKB-KW"/>
</dbReference>
<dbReference type="SUPFAM" id="SSF49313">
    <property type="entry name" value="Cadherin-like"/>
    <property type="match status" value="2"/>
</dbReference>
<evidence type="ECO:0000313" key="14">
    <source>
        <dbReference type="EMBL" id="KAL0200774.1"/>
    </source>
</evidence>
<organism evidence="14 15">
    <name type="scientific">Cirrhinus mrigala</name>
    <name type="common">Mrigala</name>
    <dbReference type="NCBI Taxonomy" id="683832"/>
    <lineage>
        <taxon>Eukaryota</taxon>
        <taxon>Metazoa</taxon>
        <taxon>Chordata</taxon>
        <taxon>Craniata</taxon>
        <taxon>Vertebrata</taxon>
        <taxon>Euteleostomi</taxon>
        <taxon>Actinopterygii</taxon>
        <taxon>Neopterygii</taxon>
        <taxon>Teleostei</taxon>
        <taxon>Ostariophysi</taxon>
        <taxon>Cypriniformes</taxon>
        <taxon>Cyprinidae</taxon>
        <taxon>Labeoninae</taxon>
        <taxon>Labeonini</taxon>
        <taxon>Cirrhinus</taxon>
    </lineage>
</organism>
<protein>
    <recommendedName>
        <fullName evidence="13">Cadherin domain-containing protein</fullName>
    </recommendedName>
</protein>
<dbReference type="Proteomes" id="UP001529510">
    <property type="component" value="Unassembled WGS sequence"/>
</dbReference>
<dbReference type="Gene3D" id="2.60.40.60">
    <property type="entry name" value="Cadherins"/>
    <property type="match status" value="2"/>
</dbReference>
<dbReference type="GO" id="GO:0005886">
    <property type="term" value="C:plasma membrane"/>
    <property type="evidence" value="ECO:0007669"/>
    <property type="project" value="UniProtKB-SubCell"/>
</dbReference>
<evidence type="ECO:0000256" key="2">
    <source>
        <dbReference type="ARBA" id="ARBA00022475"/>
    </source>
</evidence>
<evidence type="ECO:0000256" key="9">
    <source>
        <dbReference type="ARBA" id="ARBA00022989"/>
    </source>
</evidence>
<reference evidence="14 15" key="1">
    <citation type="submission" date="2024-05" db="EMBL/GenBank/DDBJ databases">
        <title>Genome sequencing and assembly of Indian major carp, Cirrhinus mrigala (Hamilton, 1822).</title>
        <authorList>
            <person name="Mohindra V."/>
            <person name="Chowdhury L.M."/>
            <person name="Lal K."/>
            <person name="Jena J.K."/>
        </authorList>
    </citation>
    <scope>NUCLEOTIDE SEQUENCE [LARGE SCALE GENOMIC DNA]</scope>
    <source>
        <strain evidence="14">CM1030</strain>
        <tissue evidence="14">Blood</tissue>
    </source>
</reference>
<keyword evidence="5" id="KW-0732">Signal</keyword>
<keyword evidence="2" id="KW-1003">Cell membrane</keyword>
<evidence type="ECO:0000256" key="5">
    <source>
        <dbReference type="ARBA" id="ARBA00022729"/>
    </source>
</evidence>
<keyword evidence="15" id="KW-1185">Reference proteome</keyword>
<dbReference type="CDD" id="cd11304">
    <property type="entry name" value="Cadherin_repeat"/>
    <property type="match status" value="2"/>
</dbReference>
<dbReference type="GO" id="GO:0005509">
    <property type="term" value="F:calcium ion binding"/>
    <property type="evidence" value="ECO:0007669"/>
    <property type="project" value="UniProtKB-UniRule"/>
</dbReference>
<gene>
    <name evidence="14" type="ORF">M9458_003961</name>
</gene>
<evidence type="ECO:0000256" key="7">
    <source>
        <dbReference type="ARBA" id="ARBA00022837"/>
    </source>
</evidence>
<dbReference type="Pfam" id="PF00028">
    <property type="entry name" value="Cadherin"/>
    <property type="match status" value="1"/>
</dbReference>
<evidence type="ECO:0000256" key="1">
    <source>
        <dbReference type="ARBA" id="ARBA00004251"/>
    </source>
</evidence>
<dbReference type="InterPro" id="IPR015919">
    <property type="entry name" value="Cadherin-like_sf"/>
</dbReference>
<evidence type="ECO:0000256" key="4">
    <source>
        <dbReference type="ARBA" id="ARBA00022723"/>
    </source>
</evidence>
<dbReference type="SMART" id="SM00112">
    <property type="entry name" value="CA"/>
    <property type="match status" value="1"/>
</dbReference>
<accession>A0ABD0RQH4</accession>
<dbReference type="PROSITE" id="PS50268">
    <property type="entry name" value="CADHERIN_2"/>
    <property type="match status" value="1"/>
</dbReference>
<keyword evidence="4" id="KW-0479">Metal-binding</keyword>
<name>A0ABD0RQH4_CIRMR</name>
<comment type="subcellular location">
    <subcellularLocation>
        <location evidence="1">Cell membrane</location>
        <topology evidence="1">Single-pass type I membrane protein</topology>
    </subcellularLocation>
</comment>
<evidence type="ECO:0000313" key="15">
    <source>
        <dbReference type="Proteomes" id="UP001529510"/>
    </source>
</evidence>
<evidence type="ECO:0000256" key="8">
    <source>
        <dbReference type="ARBA" id="ARBA00022889"/>
    </source>
</evidence>
<comment type="caution">
    <text evidence="14">The sequence shown here is derived from an EMBL/GenBank/DDBJ whole genome shotgun (WGS) entry which is preliminary data.</text>
</comment>
<evidence type="ECO:0000256" key="12">
    <source>
        <dbReference type="PROSITE-ProRule" id="PRU00043"/>
    </source>
</evidence>
<dbReference type="InterPro" id="IPR002126">
    <property type="entry name" value="Cadherin-like_dom"/>
</dbReference>
<dbReference type="PANTHER" id="PTHR24027:SF428">
    <property type="entry name" value="CADHERIN 6"/>
    <property type="match status" value="1"/>
</dbReference>
<proteinExistence type="predicted"/>
<keyword evidence="10" id="KW-0472">Membrane</keyword>
<dbReference type="AlphaFoldDB" id="A0ABD0RQH4"/>
<feature type="domain" description="Cadherin" evidence="13">
    <location>
        <begin position="1"/>
        <end position="98"/>
    </location>
</feature>
<feature type="non-terminal residue" evidence="14">
    <location>
        <position position="131"/>
    </location>
</feature>
<evidence type="ECO:0000256" key="6">
    <source>
        <dbReference type="ARBA" id="ARBA00022737"/>
    </source>
</evidence>
<dbReference type="EMBL" id="JAMKFB020000002">
    <property type="protein sequence ID" value="KAL0200774.1"/>
    <property type="molecule type" value="Genomic_DNA"/>
</dbReference>
<evidence type="ECO:0000256" key="10">
    <source>
        <dbReference type="ARBA" id="ARBA00023136"/>
    </source>
</evidence>
<feature type="non-terminal residue" evidence="14">
    <location>
        <position position="1"/>
    </location>
</feature>
<evidence type="ECO:0000256" key="11">
    <source>
        <dbReference type="ARBA" id="ARBA00023180"/>
    </source>
</evidence>
<keyword evidence="3" id="KW-0812">Transmembrane</keyword>
<evidence type="ECO:0000256" key="3">
    <source>
        <dbReference type="ARBA" id="ARBA00022692"/>
    </source>
</evidence>
<dbReference type="PANTHER" id="PTHR24027">
    <property type="entry name" value="CADHERIN-23"/>
    <property type="match status" value="1"/>
</dbReference>
<keyword evidence="9" id="KW-1133">Transmembrane helix</keyword>
<sequence length="131" mass="14393">SSVGRIKAVDADVGRNAEMDYTVVGGDGLDVFDISTDRNTQDGILSVKKPLDYEKKKSYTLQIQVQNAHPDTRFLSMDSKDMTTVRVSVEDVDEPPQFEKISYILEVKEDAAVGTVIGSVSAVDPDIRRSP</sequence>
<keyword evidence="6" id="KW-0677">Repeat</keyword>
<keyword evidence="7 12" id="KW-0106">Calcium</keyword>
<evidence type="ECO:0000259" key="13">
    <source>
        <dbReference type="PROSITE" id="PS50268"/>
    </source>
</evidence>
<dbReference type="InterPro" id="IPR039808">
    <property type="entry name" value="Cadherin"/>
</dbReference>
<keyword evidence="8" id="KW-0130">Cell adhesion</keyword>
<keyword evidence="11" id="KW-0325">Glycoprotein</keyword>